<dbReference type="InterPro" id="IPR011545">
    <property type="entry name" value="DEAD/DEAH_box_helicase_dom"/>
</dbReference>
<dbReference type="Pfam" id="PF00400">
    <property type="entry name" value="WD40"/>
    <property type="match status" value="1"/>
</dbReference>
<dbReference type="SMART" id="SM00320">
    <property type="entry name" value="WD40"/>
    <property type="match status" value="4"/>
</dbReference>
<dbReference type="EC" id="3.6.4.13" evidence="3"/>
<comment type="caution">
    <text evidence="26">The sequence shown here is derived from an EMBL/GenBank/DDBJ whole genome shotgun (WGS) entry which is preliminary data.</text>
</comment>
<evidence type="ECO:0000256" key="5">
    <source>
        <dbReference type="ARBA" id="ARBA00022540"/>
    </source>
</evidence>
<evidence type="ECO:0000259" key="22">
    <source>
        <dbReference type="PROSITE" id="PS50011"/>
    </source>
</evidence>
<dbReference type="GO" id="GO:0016787">
    <property type="term" value="F:hydrolase activity"/>
    <property type="evidence" value="ECO:0007669"/>
    <property type="project" value="UniProtKB-KW"/>
</dbReference>
<dbReference type="Pfam" id="PF00069">
    <property type="entry name" value="Pkinase"/>
    <property type="match status" value="1"/>
</dbReference>
<keyword evidence="12" id="KW-0347">Helicase</keyword>
<dbReference type="GO" id="GO:0005776">
    <property type="term" value="C:autophagosome"/>
    <property type="evidence" value="ECO:0007669"/>
    <property type="project" value="UniProtKB-SubCell"/>
</dbReference>
<keyword evidence="13" id="KW-0067">ATP-binding</keyword>
<dbReference type="InterPro" id="IPR016024">
    <property type="entry name" value="ARM-type_fold"/>
</dbReference>
<dbReference type="InterPro" id="IPR014014">
    <property type="entry name" value="RNA_helicase_DEAD_Q_motif"/>
</dbReference>
<dbReference type="InterPro" id="IPR001680">
    <property type="entry name" value="WD40_rpt"/>
</dbReference>
<dbReference type="InterPro" id="IPR055231">
    <property type="entry name" value="2AA_helical"/>
</dbReference>
<dbReference type="GO" id="GO:0034271">
    <property type="term" value="C:phosphatidylinositol 3-kinase complex, class III, type I"/>
    <property type="evidence" value="ECO:0007669"/>
    <property type="project" value="TreeGrafter"/>
</dbReference>
<dbReference type="GO" id="GO:0003724">
    <property type="term" value="F:RNA helicase activity"/>
    <property type="evidence" value="ECO:0007669"/>
    <property type="project" value="UniProtKB-EC"/>
</dbReference>
<dbReference type="InterPro" id="IPR015943">
    <property type="entry name" value="WD40/YVTN_repeat-like_dom_sf"/>
</dbReference>
<evidence type="ECO:0000259" key="24">
    <source>
        <dbReference type="PROSITE" id="PS51194"/>
    </source>
</evidence>
<dbReference type="SMART" id="SM00490">
    <property type="entry name" value="HELICc"/>
    <property type="match status" value="1"/>
</dbReference>
<keyword evidence="7" id="KW-0808">Transferase</keyword>
<feature type="domain" description="Helicase ATP-binding" evidence="23">
    <location>
        <begin position="1853"/>
        <end position="2023"/>
    </location>
</feature>
<evidence type="ECO:0000256" key="11">
    <source>
        <dbReference type="ARBA" id="ARBA00022801"/>
    </source>
</evidence>
<dbReference type="InterPro" id="IPR014001">
    <property type="entry name" value="Helicase_ATP-bd"/>
</dbReference>
<evidence type="ECO:0000256" key="18">
    <source>
        <dbReference type="ARBA" id="ARBA00030297"/>
    </source>
</evidence>
<evidence type="ECO:0000313" key="26">
    <source>
        <dbReference type="EMBL" id="KRX50146.1"/>
    </source>
</evidence>
<dbReference type="SUPFAM" id="SSF50978">
    <property type="entry name" value="WD40 repeat-like"/>
    <property type="match status" value="1"/>
</dbReference>
<dbReference type="GO" id="GO:0043186">
    <property type="term" value="C:P granule"/>
    <property type="evidence" value="ECO:0007669"/>
    <property type="project" value="UniProtKB-ARBA"/>
</dbReference>
<evidence type="ECO:0000256" key="2">
    <source>
        <dbReference type="ARBA" id="ARBA00012513"/>
    </source>
</evidence>
<dbReference type="PROSITE" id="PS50082">
    <property type="entry name" value="WD_REPEATS_2"/>
    <property type="match status" value="1"/>
</dbReference>
<dbReference type="GO" id="GO:0005770">
    <property type="term" value="C:late endosome"/>
    <property type="evidence" value="ECO:0007669"/>
    <property type="project" value="TreeGrafter"/>
</dbReference>
<sequence length="2196" mass="248737">MGSNWSATVPSNILPVERFVEDIRSIEFVSCLGSTRFMKVARIRHNTGDCVVKVFVVSDPTLPLTVYKSDVEKTRDNLKGCLNCLPYICVLSNQKSWYLIRQYVKHNLYDRLSTRPFPVNAEKLWICFQLLKATEQIMQNGVCHGDIKTENILLTESGWLLLSDFAHFKPSIIPHDNSSDFTFYFDCSNRRTCYLAPERFCRFRKLHTALMHLSKSERLVRSVINHKMDIFSLGCVIMEMFCDDETPFDLNRLLSYRKQKYRPKRCLDALPSPDIREMVESMISIHPDQRLNAGEYLEKYKGRVFPNLFYSFLYPYFKSFIELPLQTYDEMVERVYGDLQYIKEVLRREDGKLDDYILLFLTLITSLCRNLRELHHKLQVMNMFKDLARYLDDDVIIDRILPYVLSYVSDESPRARASAVYLTAHIMKNVHRVAASEAGIFVDYIFPSLFPTVNDKSVMVKIAIASSLGTLMATAKNFLMQADVTFKRDPHVEGLLRINEIEYQREAKKLFSFAQDMIVTLLCDPDYAVRKTLVRDSLRNLCGLLGQQKACDLLFSHIVTFLNEKQDWRLRCLFFQCCPIMITCIGSQSWCVLTPLYQQGLHDSEDTVVFETFASLLRLLRSGSLHRTIIFELLDDVLPYLRHPNKLVRTGAITYLCFVCQRMTMLEMKCKVEPRLQSFLKFPLSRIENERSLLHALKDPLPRQLWDMVIDTAVLEQLLEFFKERSTIRRVGKLGSSNDGVAVMPENAKVAQLYGKLMAQGLSEELEDLFVAFAPNLLRIQQLRDNARPVSDVHPITGRISLTNSEATLRRADLTTGHGPKRAIGKGSFFEPSQTALNIEWRQMFGHIEVEEEQALRMGPIIAPIDYVQEASEEETDGNDERAEKLQSNIGSGQLKIDELPSVDKMELCKSFSKLASNFDLMPCSSSDWESNWRDLVNADADVHFRKEMQMSTVDTDDNGSECVVYFGDDGTVYKQFGSVVIREEASSTQCAKQGQVQASFVQSETDDFSEVEFDHGKLPNIMLIQEQNAQAEVATSAENTTLEPSSNEQIAINTNEIEKLTNELIELSVKNLENCLDLEEQLSTGSVWEKSASVLMGDSVTKFEYDWEGELSVNSGDSTPDMDAKLETISVDRSEEAKSPKPVERRRLCKSIGDYEDWDRDTEDESDFDDTDLSLSDDIEEVVTSCAKQATNAESVDDDGSLSQASSSNSLLVLLIDGAANPQEMPVAVEKDKAEGSRVVMPVEVNPVAAECCVEVAVCKLQLEKYIEWQRDLWSRHALCSVDVRNGTSSLHPRKVAVPSAAWKPRGDLLVELREHTGSVNKLAVDYSGRYFVSISSDRTLKLWDVKQLIGRNMAHRSLCTFKEFDGKMTCVNFVENFLACSSDDGYLRLIRLETSGSEVPVFNPCVSYQQRDDYIIDLWTTSEGNCLRMIGLTHHGQLLGFDTRVSRPVWNVTNPCQKGVVTSMCVDEKNGNWVVVGTESGYFILWDVRFELNVNEFKHPANLPVAQLYTSDGCRSRIFATYLHHDEVSEWDLETSCRTNVIWTSDTPPLSYPTQVSADRRPILTLCQYGGSEDSMGSILAGDDSGTIQHWNLQSTAESTVISSFDFKPNSVFKRQIIDGMNVYSSLAGSSSLTDESGAKPRVDVQVNTAHHDCVTDVKICRAKNWMMLSSSSDGLIKICYTIVADANRANNSISPDNEAEERCTCAWSLLCVSKRLPVKHRWRSLLAESANRKRKGNPPVSTSPLPFSGECANNTVEEANEPARGGGSLHNNNDELQMYQSMHVGSEANNNEQREDGRHAAENLASQHNLETNYTEMVNSFEKMGLREELLRGVFAYGFEKPSVIQQLAIVPCCQRRDVIAQAQSGTGKTATFAIGLLQQINTDFNDCQALVMAPTRELAQQIQKVILALGDHMGVKVLTCIGGTSVATNREKLGQGCHVAVGTPGRVLDMIRGHHLQTKGIKTFVLDEADEMLSRGFKQQIHEVFEFMPADVQVVLLSATMPDEVLQVTTKFMNNPVRILVRKEELTLDGIRQFYIEVGREEWKLDTLCDIYTTLSISKAVIFCNSRQKVEKLARELTDRKFTVTCMHGDMTQQDRDVIMQQFRTGSSRVLISTDLLARGIDIQQVSIVINYDIPHNRENYIHRIGRSGRFGRVGVAINFVTENDKRMMKDIEEFYHTNIRQMPADIEKFLK</sequence>
<keyword evidence="15" id="KW-0648">Protein biosynthesis</keyword>
<evidence type="ECO:0000256" key="8">
    <source>
        <dbReference type="ARBA" id="ARBA00022737"/>
    </source>
</evidence>
<dbReference type="GO" id="GO:0034272">
    <property type="term" value="C:phosphatidylinositol 3-kinase complex, class III, type II"/>
    <property type="evidence" value="ECO:0007669"/>
    <property type="project" value="TreeGrafter"/>
</dbReference>
<keyword evidence="4" id="KW-0723">Serine/threonine-protein kinase</keyword>
<dbReference type="GO" id="GO:0003743">
    <property type="term" value="F:translation initiation factor activity"/>
    <property type="evidence" value="ECO:0007669"/>
    <property type="project" value="UniProtKB-KW"/>
</dbReference>
<dbReference type="CDD" id="cd18787">
    <property type="entry name" value="SF2_C_DEAD"/>
    <property type="match status" value="1"/>
</dbReference>
<dbReference type="GO" id="GO:0006623">
    <property type="term" value="P:protein targeting to vacuole"/>
    <property type="evidence" value="ECO:0007669"/>
    <property type="project" value="TreeGrafter"/>
</dbReference>
<dbReference type="OrthoDB" id="242910at2759"/>
<evidence type="ECO:0000259" key="25">
    <source>
        <dbReference type="PROSITE" id="PS51195"/>
    </source>
</evidence>
<dbReference type="PANTHER" id="PTHR17583">
    <property type="entry name" value="PHOSPHOINOSITIDE 3-KINASE REGULATORY SUBUNIT 4"/>
    <property type="match status" value="1"/>
</dbReference>
<feature type="domain" description="DEAD-box RNA helicase Q" evidence="25">
    <location>
        <begin position="1822"/>
        <end position="1850"/>
    </location>
</feature>
<dbReference type="Proteomes" id="UP000055048">
    <property type="component" value="Unassembled WGS sequence"/>
</dbReference>
<evidence type="ECO:0000259" key="23">
    <source>
        <dbReference type="PROSITE" id="PS51192"/>
    </source>
</evidence>
<keyword evidence="9" id="KW-0547">Nucleotide-binding</keyword>
<dbReference type="InterPro" id="IPR036322">
    <property type="entry name" value="WD40_repeat_dom_sf"/>
</dbReference>
<dbReference type="SMART" id="SM00487">
    <property type="entry name" value="DEXDc"/>
    <property type="match status" value="1"/>
</dbReference>
<dbReference type="Gene3D" id="1.25.10.10">
    <property type="entry name" value="Leucine-rich Repeat Variant"/>
    <property type="match status" value="1"/>
</dbReference>
<dbReference type="CDD" id="cd13980">
    <property type="entry name" value="STKc_Vps15"/>
    <property type="match status" value="1"/>
</dbReference>
<evidence type="ECO:0000256" key="15">
    <source>
        <dbReference type="ARBA" id="ARBA00022917"/>
    </source>
</evidence>
<keyword evidence="8" id="KW-0677">Repeat</keyword>
<comment type="subcellular location">
    <subcellularLocation>
        <location evidence="1">Cytoplasmic vesicle</location>
        <location evidence="1">Autophagosome</location>
    </subcellularLocation>
</comment>
<dbReference type="InterPro" id="IPR011009">
    <property type="entry name" value="Kinase-like_dom_sf"/>
</dbReference>
<dbReference type="InterPro" id="IPR045162">
    <property type="entry name" value="Vps15-like"/>
</dbReference>
<keyword evidence="6 20" id="KW-0853">WD repeat</keyword>
<evidence type="ECO:0000256" key="1">
    <source>
        <dbReference type="ARBA" id="ARBA00004419"/>
    </source>
</evidence>
<evidence type="ECO:0000256" key="14">
    <source>
        <dbReference type="ARBA" id="ARBA00022884"/>
    </source>
</evidence>
<dbReference type="Pfam" id="PF22956">
    <property type="entry name" value="VPS15-like_hel"/>
    <property type="match status" value="1"/>
</dbReference>
<dbReference type="InterPro" id="IPR000629">
    <property type="entry name" value="RNA-helicase_DEAD-box_CS"/>
</dbReference>
<dbReference type="GO" id="GO:0003723">
    <property type="term" value="F:RNA binding"/>
    <property type="evidence" value="ECO:0007669"/>
    <property type="project" value="UniProtKB-KW"/>
</dbReference>
<evidence type="ECO:0000256" key="6">
    <source>
        <dbReference type="ARBA" id="ARBA00022574"/>
    </source>
</evidence>
<keyword evidence="10" id="KW-0418">Kinase</keyword>
<dbReference type="InterPro" id="IPR027417">
    <property type="entry name" value="P-loop_NTPase"/>
</dbReference>
<evidence type="ECO:0000256" key="16">
    <source>
        <dbReference type="ARBA" id="ARBA00024352"/>
    </source>
</evidence>
<dbReference type="GO" id="GO:0005524">
    <property type="term" value="F:ATP binding"/>
    <property type="evidence" value="ECO:0007669"/>
    <property type="project" value="UniProtKB-KW"/>
</dbReference>
<feature type="repeat" description="WD" evidence="20">
    <location>
        <begin position="1314"/>
        <end position="1348"/>
    </location>
</feature>
<dbReference type="GO" id="GO:0071561">
    <property type="term" value="C:nucleus-vacuole junction"/>
    <property type="evidence" value="ECO:0007669"/>
    <property type="project" value="TreeGrafter"/>
</dbReference>
<evidence type="ECO:0000256" key="4">
    <source>
        <dbReference type="ARBA" id="ARBA00022527"/>
    </source>
</evidence>
<dbReference type="GO" id="GO:0016236">
    <property type="term" value="P:macroautophagy"/>
    <property type="evidence" value="ECO:0007669"/>
    <property type="project" value="InterPro"/>
</dbReference>
<organism evidence="26 27">
    <name type="scientific">Trichinella murrelli</name>
    <dbReference type="NCBI Taxonomy" id="144512"/>
    <lineage>
        <taxon>Eukaryota</taxon>
        <taxon>Metazoa</taxon>
        <taxon>Ecdysozoa</taxon>
        <taxon>Nematoda</taxon>
        <taxon>Enoplea</taxon>
        <taxon>Dorylaimia</taxon>
        <taxon>Trichinellida</taxon>
        <taxon>Trichinellidae</taxon>
        <taxon>Trichinella</taxon>
    </lineage>
</organism>
<dbReference type="Pfam" id="PF00271">
    <property type="entry name" value="Helicase_C"/>
    <property type="match status" value="1"/>
</dbReference>
<evidence type="ECO:0000256" key="13">
    <source>
        <dbReference type="ARBA" id="ARBA00022840"/>
    </source>
</evidence>
<keyword evidence="14" id="KW-0694">RNA-binding</keyword>
<dbReference type="InterPro" id="IPR011989">
    <property type="entry name" value="ARM-like"/>
</dbReference>
<dbReference type="PROSITE" id="PS00108">
    <property type="entry name" value="PROTEIN_KINASE_ST"/>
    <property type="match status" value="1"/>
</dbReference>
<dbReference type="Pfam" id="PF00270">
    <property type="entry name" value="DEAD"/>
    <property type="match status" value="1"/>
</dbReference>
<feature type="short sequence motif" description="Q motif" evidence="21">
    <location>
        <begin position="1822"/>
        <end position="1850"/>
    </location>
</feature>
<dbReference type="PROSITE" id="PS51192">
    <property type="entry name" value="HELICASE_ATP_BIND_1"/>
    <property type="match status" value="1"/>
</dbReference>
<proteinExistence type="inferred from homology"/>
<keyword evidence="27" id="KW-1185">Reference proteome</keyword>
<evidence type="ECO:0000256" key="19">
    <source>
        <dbReference type="ARBA" id="ARBA00047984"/>
    </source>
</evidence>
<dbReference type="EMBL" id="JYDJ01000009">
    <property type="protein sequence ID" value="KRX50146.1"/>
    <property type="molecule type" value="Genomic_DNA"/>
</dbReference>
<dbReference type="PROSITE" id="PS51194">
    <property type="entry name" value="HELICASE_CTER"/>
    <property type="match status" value="1"/>
</dbReference>
<gene>
    <name evidence="26" type="primary">inf-1</name>
    <name evidence="26" type="ORF">T05_4940</name>
</gene>
<evidence type="ECO:0000256" key="20">
    <source>
        <dbReference type="PROSITE-ProRule" id="PRU00221"/>
    </source>
</evidence>
<dbReference type="PANTHER" id="PTHR17583:SF0">
    <property type="entry name" value="PHOSPHOINOSITIDE 3-KINASE REGULATORY SUBUNIT 4"/>
    <property type="match status" value="1"/>
</dbReference>
<protein>
    <recommendedName>
        <fullName evidence="17">Eukaryotic initiation factor 4A</fullName>
        <ecNumber evidence="2">2.7.11.1</ecNumber>
        <ecNumber evidence="3">3.6.4.13</ecNumber>
    </recommendedName>
    <alternativeName>
        <fullName evidence="18">ATP-dependent RNA helicase eIF4A</fullName>
    </alternativeName>
</protein>
<dbReference type="SUPFAM" id="SSF52540">
    <property type="entry name" value="P-loop containing nucleoside triphosphate hydrolases"/>
    <property type="match status" value="1"/>
</dbReference>
<dbReference type="SUPFAM" id="SSF56112">
    <property type="entry name" value="Protein kinase-like (PK-like)"/>
    <property type="match status" value="1"/>
</dbReference>
<dbReference type="InterPro" id="IPR000719">
    <property type="entry name" value="Prot_kinase_dom"/>
</dbReference>
<comment type="similarity">
    <text evidence="16">Belongs to the DEAD box helicase family. eIF4A subfamily.</text>
</comment>
<dbReference type="Gene3D" id="2.130.10.10">
    <property type="entry name" value="YVTN repeat-like/Quinoprotein amine dehydrogenase"/>
    <property type="match status" value="2"/>
</dbReference>
<evidence type="ECO:0000256" key="12">
    <source>
        <dbReference type="ARBA" id="ARBA00022806"/>
    </source>
</evidence>
<evidence type="ECO:0000256" key="17">
    <source>
        <dbReference type="ARBA" id="ARBA00024436"/>
    </source>
</evidence>
<dbReference type="PROSITE" id="PS51195">
    <property type="entry name" value="Q_MOTIF"/>
    <property type="match status" value="1"/>
</dbReference>
<dbReference type="Gene3D" id="1.10.510.10">
    <property type="entry name" value="Transferase(Phosphotransferase) domain 1"/>
    <property type="match status" value="1"/>
</dbReference>
<dbReference type="GO" id="GO:0045324">
    <property type="term" value="P:late endosome to vacuole transport"/>
    <property type="evidence" value="ECO:0007669"/>
    <property type="project" value="InterPro"/>
</dbReference>
<evidence type="ECO:0000256" key="10">
    <source>
        <dbReference type="ARBA" id="ARBA00022777"/>
    </source>
</evidence>
<dbReference type="PROSITE" id="PS50011">
    <property type="entry name" value="PROTEIN_KINASE_DOM"/>
    <property type="match status" value="1"/>
</dbReference>
<dbReference type="PROSITE" id="PS50294">
    <property type="entry name" value="WD_REPEATS_REGION"/>
    <property type="match status" value="1"/>
</dbReference>
<dbReference type="EC" id="2.7.11.1" evidence="2"/>
<comment type="catalytic activity">
    <reaction evidence="19">
        <text>ATP + H2O = ADP + phosphate + H(+)</text>
        <dbReference type="Rhea" id="RHEA:13065"/>
        <dbReference type="ChEBI" id="CHEBI:15377"/>
        <dbReference type="ChEBI" id="CHEBI:15378"/>
        <dbReference type="ChEBI" id="CHEBI:30616"/>
        <dbReference type="ChEBI" id="CHEBI:43474"/>
        <dbReference type="ChEBI" id="CHEBI:456216"/>
        <dbReference type="EC" id="3.6.4.13"/>
    </reaction>
</comment>
<dbReference type="SMART" id="SM00220">
    <property type="entry name" value="S_TKc"/>
    <property type="match status" value="1"/>
</dbReference>
<evidence type="ECO:0000313" key="27">
    <source>
        <dbReference type="Proteomes" id="UP000055048"/>
    </source>
</evidence>
<feature type="domain" description="Protein kinase" evidence="22">
    <location>
        <begin position="26"/>
        <end position="317"/>
    </location>
</feature>
<keyword evidence="11" id="KW-0378">Hydrolase</keyword>
<dbReference type="PROSITE" id="PS00039">
    <property type="entry name" value="DEAD_ATP_HELICASE"/>
    <property type="match status" value="1"/>
</dbReference>
<evidence type="ECO:0000256" key="21">
    <source>
        <dbReference type="PROSITE-ProRule" id="PRU00552"/>
    </source>
</evidence>
<dbReference type="InterPro" id="IPR008271">
    <property type="entry name" value="Ser/Thr_kinase_AS"/>
</dbReference>
<dbReference type="FunFam" id="3.40.50.300:FF:000089">
    <property type="entry name" value="Eukaryotic initiation factor 4A-II"/>
    <property type="match status" value="1"/>
</dbReference>
<accession>A0A0V0UG35</accession>
<reference evidence="26 27" key="1">
    <citation type="submission" date="2015-01" db="EMBL/GenBank/DDBJ databases">
        <title>Evolution of Trichinella species and genotypes.</title>
        <authorList>
            <person name="Korhonen P.K."/>
            <person name="Edoardo P."/>
            <person name="Giuseppe L.R."/>
            <person name="Gasser R.B."/>
        </authorList>
    </citation>
    <scope>NUCLEOTIDE SEQUENCE [LARGE SCALE GENOMIC DNA]</scope>
    <source>
        <strain evidence="26">ISS417</strain>
    </source>
</reference>
<dbReference type="Gene3D" id="3.40.50.300">
    <property type="entry name" value="P-loop containing nucleotide triphosphate hydrolases"/>
    <property type="match status" value="2"/>
</dbReference>
<dbReference type="FunFam" id="3.40.50.300:FF:000031">
    <property type="entry name" value="Eukaryotic initiation factor 4A-III"/>
    <property type="match status" value="1"/>
</dbReference>
<feature type="domain" description="Helicase C-terminal" evidence="24">
    <location>
        <begin position="2034"/>
        <end position="2195"/>
    </location>
</feature>
<dbReference type="InterPro" id="IPR001650">
    <property type="entry name" value="Helicase_C-like"/>
</dbReference>
<dbReference type="STRING" id="144512.A0A0V0UG35"/>
<evidence type="ECO:0000256" key="7">
    <source>
        <dbReference type="ARBA" id="ARBA00022679"/>
    </source>
</evidence>
<dbReference type="SUPFAM" id="SSF48371">
    <property type="entry name" value="ARM repeat"/>
    <property type="match status" value="1"/>
</dbReference>
<keyword evidence="5 26" id="KW-0396">Initiation factor</keyword>
<evidence type="ECO:0000256" key="3">
    <source>
        <dbReference type="ARBA" id="ARBA00012552"/>
    </source>
</evidence>
<evidence type="ECO:0000256" key="9">
    <source>
        <dbReference type="ARBA" id="ARBA00022741"/>
    </source>
</evidence>
<dbReference type="GO" id="GO:0004674">
    <property type="term" value="F:protein serine/threonine kinase activity"/>
    <property type="evidence" value="ECO:0007669"/>
    <property type="project" value="UniProtKB-KW"/>
</dbReference>
<name>A0A0V0UG35_9BILA</name>